<sequence>MSILDWGKNIFNVAGAIEYLSSLISRQPQQAVFFGYFPAEESHDSEDILYLICCPSHLRDPIVAGVERRNIKSTSESDSKVKMLPGHDKAYVSLSGGIRAVNEDEMDDFYLRFECNYRDLQQVLVRVTSDKERPRVIFYNSPEEEDRHLLCRLNFEPRLSPLKRDCKKPPVEFFGVPISDQTLLEADPNLVLGIGKRFVDSETYDDHHNRLSSGNKTSILRSFFEVLAGLESELQDECFEALVNELRESSEEGTAHVVARLRQGREAVCRPVMTRNDVLHIVSEKVGHCWKNLARELNFTEEKIKNTSVDENNDVQECCHKALQTWRQENGEEATIRKLMIALNKAGLADVNSDVIKCLNLA</sequence>
<feature type="domain" description="Death" evidence="1">
    <location>
        <begin position="275"/>
        <end position="359"/>
    </location>
</feature>
<proteinExistence type="predicted"/>
<dbReference type="InterPro" id="IPR016729">
    <property type="entry name" value="FADD"/>
</dbReference>
<protein>
    <recommendedName>
        <fullName evidence="1">Death domain-containing protein</fullName>
    </recommendedName>
</protein>
<dbReference type="EMBL" id="MU826868">
    <property type="protein sequence ID" value="KAJ7370327.1"/>
    <property type="molecule type" value="Genomic_DNA"/>
</dbReference>
<evidence type="ECO:0000259" key="1">
    <source>
        <dbReference type="PROSITE" id="PS50017"/>
    </source>
</evidence>
<dbReference type="GO" id="GO:0007165">
    <property type="term" value="P:signal transduction"/>
    <property type="evidence" value="ECO:0007669"/>
    <property type="project" value="InterPro"/>
</dbReference>
<dbReference type="SMART" id="SM00005">
    <property type="entry name" value="DEATH"/>
    <property type="match status" value="1"/>
</dbReference>
<comment type="caution">
    <text evidence="2">The sequence shown here is derived from an EMBL/GenBank/DDBJ whole genome shotgun (WGS) entry which is preliminary data.</text>
</comment>
<dbReference type="PANTHER" id="PTHR15077:SF9">
    <property type="entry name" value="C-TERMINAL OF ROC (COR) DOMAIN-CONTAINING PROTEIN"/>
    <property type="match status" value="1"/>
</dbReference>
<evidence type="ECO:0000313" key="2">
    <source>
        <dbReference type="EMBL" id="KAJ7370327.1"/>
    </source>
</evidence>
<name>A0A9W9YVR0_9CNID</name>
<dbReference type="InterPro" id="IPR011029">
    <property type="entry name" value="DEATH-like_dom_sf"/>
</dbReference>
<keyword evidence="3" id="KW-1185">Reference proteome</keyword>
<accession>A0A9W9YVR0</accession>
<dbReference type="InterPro" id="IPR000488">
    <property type="entry name" value="Death_dom"/>
</dbReference>
<dbReference type="PROSITE" id="PS50017">
    <property type="entry name" value="DEATH_DOMAIN"/>
    <property type="match status" value="1"/>
</dbReference>
<dbReference type="Proteomes" id="UP001163046">
    <property type="component" value="Unassembled WGS sequence"/>
</dbReference>
<dbReference type="SUPFAM" id="SSF47986">
    <property type="entry name" value="DEATH domain"/>
    <property type="match status" value="1"/>
</dbReference>
<organism evidence="2 3">
    <name type="scientific">Desmophyllum pertusum</name>
    <dbReference type="NCBI Taxonomy" id="174260"/>
    <lineage>
        <taxon>Eukaryota</taxon>
        <taxon>Metazoa</taxon>
        <taxon>Cnidaria</taxon>
        <taxon>Anthozoa</taxon>
        <taxon>Hexacorallia</taxon>
        <taxon>Scleractinia</taxon>
        <taxon>Caryophylliina</taxon>
        <taxon>Caryophylliidae</taxon>
        <taxon>Desmophyllum</taxon>
    </lineage>
</organism>
<dbReference type="Gene3D" id="1.10.533.10">
    <property type="entry name" value="Death Domain, Fas"/>
    <property type="match status" value="1"/>
</dbReference>
<dbReference type="AlphaFoldDB" id="A0A9W9YVR0"/>
<evidence type="ECO:0000313" key="3">
    <source>
        <dbReference type="Proteomes" id="UP001163046"/>
    </source>
</evidence>
<dbReference type="Pfam" id="PF00531">
    <property type="entry name" value="Death"/>
    <property type="match status" value="1"/>
</dbReference>
<dbReference type="CDD" id="cd01670">
    <property type="entry name" value="Death"/>
    <property type="match status" value="1"/>
</dbReference>
<gene>
    <name evidence="2" type="ORF">OS493_033124</name>
</gene>
<dbReference type="PANTHER" id="PTHR15077">
    <property type="entry name" value="FAS-ASSOCIATING DEATH DOMAIN-CONTAINING PROTEIN FADD"/>
    <property type="match status" value="1"/>
</dbReference>
<dbReference type="OrthoDB" id="100767at2759"/>
<reference evidence="2" key="1">
    <citation type="submission" date="2023-01" db="EMBL/GenBank/DDBJ databases">
        <title>Genome assembly of the deep-sea coral Lophelia pertusa.</title>
        <authorList>
            <person name="Herrera S."/>
            <person name="Cordes E."/>
        </authorList>
    </citation>
    <scope>NUCLEOTIDE SEQUENCE</scope>
    <source>
        <strain evidence="2">USNM1676648</strain>
        <tissue evidence="2">Polyp</tissue>
    </source>
</reference>